<keyword evidence="2" id="KW-1185">Reference proteome</keyword>
<protein>
    <submittedName>
        <fullName evidence="1">Uncharacterized protein</fullName>
    </submittedName>
</protein>
<accession>A0ACC0X2S6</accession>
<proteinExistence type="predicted"/>
<evidence type="ECO:0000313" key="2">
    <source>
        <dbReference type="Proteomes" id="UP001163603"/>
    </source>
</evidence>
<dbReference type="Proteomes" id="UP001163603">
    <property type="component" value="Chromosome 15"/>
</dbReference>
<comment type="caution">
    <text evidence="1">The sequence shown here is derived from an EMBL/GenBank/DDBJ whole genome shotgun (WGS) entry which is preliminary data.</text>
</comment>
<gene>
    <name evidence="1" type="ORF">Pint_29955</name>
</gene>
<reference evidence="2" key="1">
    <citation type="journal article" date="2023" name="G3 (Bethesda)">
        <title>Genome assembly and association tests identify interacting loci associated with vigor, precocity, and sex in interspecific pistachio rootstocks.</title>
        <authorList>
            <person name="Palmer W."/>
            <person name="Jacygrad E."/>
            <person name="Sagayaradj S."/>
            <person name="Cavanaugh K."/>
            <person name="Han R."/>
            <person name="Bertier L."/>
            <person name="Beede B."/>
            <person name="Kafkas S."/>
            <person name="Golino D."/>
            <person name="Preece J."/>
            <person name="Michelmore R."/>
        </authorList>
    </citation>
    <scope>NUCLEOTIDE SEQUENCE [LARGE SCALE GENOMIC DNA]</scope>
</reference>
<evidence type="ECO:0000313" key="1">
    <source>
        <dbReference type="EMBL" id="KAJ0007589.1"/>
    </source>
</evidence>
<sequence length="150" mass="16866">MGSLSVSKLPVVNFCKENLNPGTSAWLSACSNIRQALEQYGCFVAEYDKVPLQLHNAVFSAAEELFDLPKEIKRKNTSEKPYFAYVGDQPFVPSLYEGSPEWGSMKSQVRKAFKEFGCFEALFDKVPVELWKSIFGAPEALFDLPLQTKL</sequence>
<dbReference type="EMBL" id="CM047750">
    <property type="protein sequence ID" value="KAJ0007589.1"/>
    <property type="molecule type" value="Genomic_DNA"/>
</dbReference>
<organism evidence="1 2">
    <name type="scientific">Pistacia integerrima</name>
    <dbReference type="NCBI Taxonomy" id="434235"/>
    <lineage>
        <taxon>Eukaryota</taxon>
        <taxon>Viridiplantae</taxon>
        <taxon>Streptophyta</taxon>
        <taxon>Embryophyta</taxon>
        <taxon>Tracheophyta</taxon>
        <taxon>Spermatophyta</taxon>
        <taxon>Magnoliopsida</taxon>
        <taxon>eudicotyledons</taxon>
        <taxon>Gunneridae</taxon>
        <taxon>Pentapetalae</taxon>
        <taxon>rosids</taxon>
        <taxon>malvids</taxon>
        <taxon>Sapindales</taxon>
        <taxon>Anacardiaceae</taxon>
        <taxon>Pistacia</taxon>
    </lineage>
</organism>
<name>A0ACC0X2S6_9ROSI</name>